<reference evidence="4" key="1">
    <citation type="submission" date="2020-09" db="EMBL/GenBank/DDBJ databases">
        <title>Leviviricetes taxonomy.</title>
        <authorList>
            <person name="Stockdale S.R."/>
            <person name="Callanan J."/>
            <person name="Adriaenssens E.M."/>
            <person name="Kuhn J.H."/>
            <person name="Rumnieks J."/>
            <person name="Shkoporov A."/>
            <person name="Draper L.A."/>
            <person name="Ross P."/>
            <person name="Hill C."/>
        </authorList>
    </citation>
    <scope>NUCLEOTIDE SEQUENCE</scope>
</reference>
<dbReference type="KEGG" id="vg:80399185"/>
<dbReference type="Gene3D" id="3.30.380.10">
    <property type="entry name" value="MS2 Viral Coat Protein"/>
    <property type="match status" value="1"/>
</dbReference>
<organism evidence="4 5">
    <name type="scientific">ssRNA phage SRR5466727_1</name>
    <dbReference type="NCBI Taxonomy" id="2786429"/>
    <lineage>
        <taxon>Viruses</taxon>
        <taxon>Riboviria</taxon>
        <taxon>Orthornavirae</taxon>
        <taxon>Lenarviricota</taxon>
        <taxon>Leviviricetes</taxon>
        <taxon>Norzivirales</taxon>
        <taxon>Fiersviridae</taxon>
        <taxon>Tenwovirus</taxon>
        <taxon>Tenwovirus luticola</taxon>
        <taxon>Wahtavirus luticola</taxon>
    </lineage>
</organism>
<dbReference type="GO" id="GO:0019028">
    <property type="term" value="C:viral capsid"/>
    <property type="evidence" value="ECO:0007669"/>
    <property type="project" value="UniProtKB-KW"/>
</dbReference>
<proteinExistence type="predicted"/>
<comment type="subcellular location">
    <subcellularLocation>
        <location evidence="1">Virion</location>
    </subcellularLocation>
</comment>
<keyword evidence="3" id="KW-0946">Virion</keyword>
<accession>A0A8S5L082</accession>
<dbReference type="Proteomes" id="UP000679637">
    <property type="component" value="Segment"/>
</dbReference>
<dbReference type="EMBL" id="BK013645">
    <property type="protein sequence ID" value="DAD50852.1"/>
    <property type="molecule type" value="Genomic_RNA"/>
</dbReference>
<dbReference type="RefSeq" id="YP_010770006.1">
    <property type="nucleotide sequence ID" value="NC_074133.1"/>
</dbReference>
<evidence type="ECO:0000256" key="1">
    <source>
        <dbReference type="ARBA" id="ARBA00004328"/>
    </source>
</evidence>
<keyword evidence="2 4" id="KW-0167">Capsid protein</keyword>
<evidence type="ECO:0000313" key="5">
    <source>
        <dbReference type="Proteomes" id="UP000679637"/>
    </source>
</evidence>
<evidence type="ECO:0000313" key="4">
    <source>
        <dbReference type="EMBL" id="DAD50852.1"/>
    </source>
</evidence>
<gene>
    <name evidence="4" type="primary">SRR5466727_1_2</name>
</gene>
<name>A0A8S5L082_9VIRU</name>
<evidence type="ECO:0000256" key="2">
    <source>
        <dbReference type="ARBA" id="ARBA00022561"/>
    </source>
</evidence>
<keyword evidence="5" id="KW-1185">Reference proteome</keyword>
<evidence type="ECO:0000256" key="3">
    <source>
        <dbReference type="ARBA" id="ARBA00022844"/>
    </source>
</evidence>
<sequence length="165" mass="17544">MPAMSKILVRSDVDGTTDVTFHPIKDFPFPSWRTNDAGKALLGQSRLDVQWEAPAKPAGKYRVNIKLATPIMEVIPAGTVNSAGVQAAPTVADEESVSCTFFFSSRGTADTRAEMVRAFQHILAGANDVTGTGLIPKNAVAHAFRDATSTLPVPYALANLLFPGS</sequence>
<protein>
    <submittedName>
        <fullName evidence="4">Coat protein</fullName>
    </submittedName>
</protein>
<dbReference type="GeneID" id="80399185"/>
<dbReference type="InterPro" id="IPR015954">
    <property type="entry name" value="Phage_RNA-type_capsid"/>
</dbReference>